<reference evidence="2 3" key="1">
    <citation type="journal article" date="2023" name="Plants (Basel)">
        <title>Bridging the Gap: Combining Genomics and Transcriptomics Approaches to Understand Stylosanthes scabra, an Orphan Legume from the Brazilian Caatinga.</title>
        <authorList>
            <person name="Ferreira-Neto J.R.C."/>
            <person name="da Silva M.D."/>
            <person name="Binneck E."/>
            <person name="de Melo N.F."/>
            <person name="da Silva R.H."/>
            <person name="de Melo A.L.T.M."/>
            <person name="Pandolfi V."/>
            <person name="Bustamante F.O."/>
            <person name="Brasileiro-Vidal A.C."/>
            <person name="Benko-Iseppon A.M."/>
        </authorList>
    </citation>
    <scope>NUCLEOTIDE SEQUENCE [LARGE SCALE GENOMIC DNA]</scope>
    <source>
        <tissue evidence="2">Leaves</tissue>
    </source>
</reference>
<organism evidence="2 3">
    <name type="scientific">Stylosanthes scabra</name>
    <dbReference type="NCBI Taxonomy" id="79078"/>
    <lineage>
        <taxon>Eukaryota</taxon>
        <taxon>Viridiplantae</taxon>
        <taxon>Streptophyta</taxon>
        <taxon>Embryophyta</taxon>
        <taxon>Tracheophyta</taxon>
        <taxon>Spermatophyta</taxon>
        <taxon>Magnoliopsida</taxon>
        <taxon>eudicotyledons</taxon>
        <taxon>Gunneridae</taxon>
        <taxon>Pentapetalae</taxon>
        <taxon>rosids</taxon>
        <taxon>fabids</taxon>
        <taxon>Fabales</taxon>
        <taxon>Fabaceae</taxon>
        <taxon>Papilionoideae</taxon>
        <taxon>50 kb inversion clade</taxon>
        <taxon>dalbergioids sensu lato</taxon>
        <taxon>Dalbergieae</taxon>
        <taxon>Pterocarpus clade</taxon>
        <taxon>Stylosanthes</taxon>
    </lineage>
</organism>
<name>A0ABU6ZAE9_9FABA</name>
<dbReference type="PANTHER" id="PTHR32487:SF0">
    <property type="entry name" value="3-OXO-DELTA(4,5)-STEROID 5-BETA-REDUCTASE"/>
    <property type="match status" value="1"/>
</dbReference>
<dbReference type="Proteomes" id="UP001341840">
    <property type="component" value="Unassembled WGS sequence"/>
</dbReference>
<comment type="caution">
    <text evidence="2">The sequence shown here is derived from an EMBL/GenBank/DDBJ whole genome shotgun (WGS) entry which is preliminary data.</text>
</comment>
<protein>
    <submittedName>
        <fullName evidence="2">Uncharacterized protein</fullName>
    </submittedName>
</protein>
<sequence length="115" mass="12669">MTEGDKRQSLTKTLASCYSLRPLQHCKMSWWRLEAINTAEKSKNDEAEEGGFKSVALVIGVTGIVGNSLAQILPLPNTPGGPWKVYGGRPPPPAVLERRPPNSTHPVRYLRSTRC</sequence>
<accession>A0ABU6ZAE9</accession>
<keyword evidence="3" id="KW-1185">Reference proteome</keyword>
<evidence type="ECO:0000313" key="3">
    <source>
        <dbReference type="Proteomes" id="UP001341840"/>
    </source>
</evidence>
<proteinExistence type="predicted"/>
<feature type="region of interest" description="Disordered" evidence="1">
    <location>
        <begin position="83"/>
        <end position="115"/>
    </location>
</feature>
<dbReference type="Gene3D" id="3.40.50.720">
    <property type="entry name" value="NAD(P)-binding Rossmann-like Domain"/>
    <property type="match status" value="1"/>
</dbReference>
<evidence type="ECO:0000313" key="2">
    <source>
        <dbReference type="EMBL" id="MED6218564.1"/>
    </source>
</evidence>
<gene>
    <name evidence="2" type="ORF">PIB30_027903</name>
</gene>
<evidence type="ECO:0000256" key="1">
    <source>
        <dbReference type="SAM" id="MobiDB-lite"/>
    </source>
</evidence>
<dbReference type="PANTHER" id="PTHR32487">
    <property type="entry name" value="3-OXO-DELTA(4,5)-STEROID 5-BETA-REDUCTASE"/>
    <property type="match status" value="1"/>
</dbReference>
<dbReference type="EMBL" id="JASCZI010271969">
    <property type="protein sequence ID" value="MED6218564.1"/>
    <property type="molecule type" value="Genomic_DNA"/>
</dbReference>